<organism evidence="2 3">
    <name type="scientific">Glossina brevipalpis</name>
    <dbReference type="NCBI Taxonomy" id="37001"/>
    <lineage>
        <taxon>Eukaryota</taxon>
        <taxon>Metazoa</taxon>
        <taxon>Ecdysozoa</taxon>
        <taxon>Arthropoda</taxon>
        <taxon>Hexapoda</taxon>
        <taxon>Insecta</taxon>
        <taxon>Pterygota</taxon>
        <taxon>Neoptera</taxon>
        <taxon>Endopterygota</taxon>
        <taxon>Diptera</taxon>
        <taxon>Brachycera</taxon>
        <taxon>Muscomorpha</taxon>
        <taxon>Hippoboscoidea</taxon>
        <taxon>Glossinidae</taxon>
        <taxon>Glossina</taxon>
    </lineage>
</organism>
<evidence type="ECO:0000313" key="2">
    <source>
        <dbReference type="EnsemblMetazoa" id="GBRI043410-PA"/>
    </source>
</evidence>
<dbReference type="AlphaFoldDB" id="A0A1A9X3Z3"/>
<sequence length="132" mass="14637">MSDLKKKSSKKIVKNSLNSNKKTKTADEAKRQLNLDVEQTIANSAPNLKDSCRCSDCENMARNFLHLHRLLSSGSCSVKKHCDVCSSALSYLEYINEHLMRIFGETIRSAAENTGQSVSVDNAGCRILISLE</sequence>
<keyword evidence="3" id="KW-1185">Reference proteome</keyword>
<evidence type="ECO:0000256" key="1">
    <source>
        <dbReference type="SAM" id="MobiDB-lite"/>
    </source>
</evidence>
<reference evidence="3" key="1">
    <citation type="submission" date="2014-03" db="EMBL/GenBank/DDBJ databases">
        <authorList>
            <person name="Aksoy S."/>
            <person name="Warren W."/>
            <person name="Wilson R.K."/>
        </authorList>
    </citation>
    <scope>NUCLEOTIDE SEQUENCE [LARGE SCALE GENOMIC DNA]</scope>
    <source>
        <strain evidence="3">IAEA</strain>
    </source>
</reference>
<reference evidence="2" key="2">
    <citation type="submission" date="2020-05" db="UniProtKB">
        <authorList>
            <consortium name="EnsemblMetazoa"/>
        </authorList>
    </citation>
    <scope>IDENTIFICATION</scope>
    <source>
        <strain evidence="2">IAEA</strain>
    </source>
</reference>
<proteinExistence type="predicted"/>
<dbReference type="VEuPathDB" id="VectorBase:GBRI043410"/>
<name>A0A1A9X3Z3_9MUSC</name>
<dbReference type="Proteomes" id="UP000091820">
    <property type="component" value="Unassembled WGS sequence"/>
</dbReference>
<dbReference type="EnsemblMetazoa" id="GBRI043410-RA">
    <property type="protein sequence ID" value="GBRI043410-PA"/>
    <property type="gene ID" value="GBRI043410"/>
</dbReference>
<evidence type="ECO:0000313" key="3">
    <source>
        <dbReference type="Proteomes" id="UP000091820"/>
    </source>
</evidence>
<feature type="region of interest" description="Disordered" evidence="1">
    <location>
        <begin position="1"/>
        <end position="30"/>
    </location>
</feature>
<protein>
    <submittedName>
        <fullName evidence="2">Uncharacterized protein</fullName>
    </submittedName>
</protein>
<accession>A0A1A9X3Z3</accession>